<gene>
    <name evidence="5" type="ORF">BO86DRAFT_450108</name>
</gene>
<evidence type="ECO:0000256" key="1">
    <source>
        <dbReference type="ARBA" id="ARBA00022737"/>
    </source>
</evidence>
<evidence type="ECO:0000256" key="3">
    <source>
        <dbReference type="PROSITE-ProRule" id="PRU00023"/>
    </source>
</evidence>
<keyword evidence="1" id="KW-0677">Repeat</keyword>
<dbReference type="GeneID" id="37180467"/>
<protein>
    <submittedName>
        <fullName evidence="5">Ankyrin repeat protein</fullName>
    </submittedName>
</protein>
<dbReference type="EMBL" id="KZ824822">
    <property type="protein sequence ID" value="RAH78813.1"/>
    <property type="molecule type" value="Genomic_DNA"/>
</dbReference>
<dbReference type="Pfam" id="PF12796">
    <property type="entry name" value="Ank_2"/>
    <property type="match status" value="2"/>
</dbReference>
<dbReference type="InterPro" id="IPR051165">
    <property type="entry name" value="Multifunctional_ANK_Repeat"/>
</dbReference>
<evidence type="ECO:0000256" key="2">
    <source>
        <dbReference type="ARBA" id="ARBA00023043"/>
    </source>
</evidence>
<name>A0A8T8WSV5_ASPJA</name>
<dbReference type="RefSeq" id="XP_025524707.1">
    <property type="nucleotide sequence ID" value="XM_025676774.1"/>
</dbReference>
<dbReference type="PROSITE" id="PS50297">
    <property type="entry name" value="ANK_REP_REGION"/>
    <property type="match status" value="1"/>
</dbReference>
<organism evidence="5 6">
    <name type="scientific">Aspergillus japonicus CBS 114.51</name>
    <dbReference type="NCBI Taxonomy" id="1448312"/>
    <lineage>
        <taxon>Eukaryota</taxon>
        <taxon>Fungi</taxon>
        <taxon>Dikarya</taxon>
        <taxon>Ascomycota</taxon>
        <taxon>Pezizomycotina</taxon>
        <taxon>Eurotiomycetes</taxon>
        <taxon>Eurotiomycetidae</taxon>
        <taxon>Eurotiales</taxon>
        <taxon>Aspergillaceae</taxon>
        <taxon>Aspergillus</taxon>
        <taxon>Aspergillus subgen. Circumdati</taxon>
    </lineage>
</organism>
<dbReference type="InterPro" id="IPR002110">
    <property type="entry name" value="Ankyrin_rpt"/>
</dbReference>
<reference evidence="5 6" key="1">
    <citation type="submission" date="2018-02" db="EMBL/GenBank/DDBJ databases">
        <title>The genomes of Aspergillus section Nigri reveals drivers in fungal speciation.</title>
        <authorList>
            <consortium name="DOE Joint Genome Institute"/>
            <person name="Vesth T.C."/>
            <person name="Nybo J."/>
            <person name="Theobald S."/>
            <person name="Brandl J."/>
            <person name="Frisvad J.C."/>
            <person name="Nielsen K.F."/>
            <person name="Lyhne E.K."/>
            <person name="Kogle M.E."/>
            <person name="Kuo A."/>
            <person name="Riley R."/>
            <person name="Clum A."/>
            <person name="Nolan M."/>
            <person name="Lipzen A."/>
            <person name="Salamov A."/>
            <person name="Henrissat B."/>
            <person name="Wiebenga A."/>
            <person name="De vries R.P."/>
            <person name="Grigoriev I.V."/>
            <person name="Mortensen U.H."/>
            <person name="Andersen M.R."/>
            <person name="Baker S.E."/>
        </authorList>
    </citation>
    <scope>NUCLEOTIDE SEQUENCE [LARGE SCALE GENOMIC DNA]</scope>
    <source>
        <strain evidence="5 6">CBS 114.51</strain>
    </source>
</reference>
<evidence type="ECO:0000313" key="6">
    <source>
        <dbReference type="Proteomes" id="UP000249497"/>
    </source>
</evidence>
<accession>A0A8T8WSV5</accession>
<dbReference type="PANTHER" id="PTHR24123:SF33">
    <property type="entry name" value="PROTEIN HOS4"/>
    <property type="match status" value="1"/>
</dbReference>
<dbReference type="SMART" id="SM00248">
    <property type="entry name" value="ANK"/>
    <property type="match status" value="4"/>
</dbReference>
<dbReference type="SUPFAM" id="SSF48403">
    <property type="entry name" value="Ankyrin repeat"/>
    <property type="match status" value="1"/>
</dbReference>
<evidence type="ECO:0000313" key="5">
    <source>
        <dbReference type="EMBL" id="RAH78813.1"/>
    </source>
</evidence>
<dbReference type="PROSITE" id="PS50088">
    <property type="entry name" value="ANK_REPEAT"/>
    <property type="match status" value="1"/>
</dbReference>
<dbReference type="AlphaFoldDB" id="A0A8T8WSV5"/>
<evidence type="ECO:0000256" key="4">
    <source>
        <dbReference type="SAM" id="MobiDB-lite"/>
    </source>
</evidence>
<dbReference type="Gene3D" id="1.25.40.20">
    <property type="entry name" value="Ankyrin repeat-containing domain"/>
    <property type="match status" value="2"/>
</dbReference>
<dbReference type="InterPro" id="IPR036770">
    <property type="entry name" value="Ankyrin_rpt-contain_sf"/>
</dbReference>
<feature type="repeat" description="ANK" evidence="3">
    <location>
        <begin position="221"/>
        <end position="250"/>
    </location>
</feature>
<dbReference type="Proteomes" id="UP000249497">
    <property type="component" value="Unassembled WGS sequence"/>
</dbReference>
<feature type="region of interest" description="Disordered" evidence="4">
    <location>
        <begin position="11"/>
        <end position="33"/>
    </location>
</feature>
<keyword evidence="6" id="KW-1185">Reference proteome</keyword>
<proteinExistence type="predicted"/>
<sequence length="275" mass="29904">MAKVFSRLDADHGTRFPGRSPLSSGPAERISQIPTRTPPAIFEKLYASCVSGDIHRFREILDSQSVSLESSDICDFSAIMIEAIKLDGVQFIQELLTRGLPMDPLYALEAVRVKGKDALGGNEEMAAWLLDHGADPNSPCVVDLTPLSLAVETAPISVVQLMLSRGGDARKGQLLHHAAERQSDNIAIFSPLIENGADIDSTLYENHHPSRALFCFLALGTTLHEAAELGKVDVVRYLVSEGANVGFKDATGRTALEWAQMLNQGEVVQVLEKRN</sequence>
<dbReference type="PANTHER" id="PTHR24123">
    <property type="entry name" value="ANKYRIN REPEAT-CONTAINING"/>
    <property type="match status" value="1"/>
</dbReference>
<keyword evidence="2 3" id="KW-0040">ANK repeat</keyword>
<dbReference type="OrthoDB" id="426293at2759"/>